<dbReference type="GO" id="GO:0016840">
    <property type="term" value="F:carbon-nitrogen lyase activity"/>
    <property type="evidence" value="ECO:0007669"/>
    <property type="project" value="UniProtKB-UniRule"/>
</dbReference>
<evidence type="ECO:0000256" key="5">
    <source>
        <dbReference type="ARBA" id="ARBA00023004"/>
    </source>
</evidence>
<dbReference type="InterPro" id="IPR007197">
    <property type="entry name" value="rSAM"/>
</dbReference>
<feature type="binding site" evidence="8">
    <location>
        <position position="74"/>
    </location>
    <ligand>
        <name>[4Fe-4S] cluster</name>
        <dbReference type="ChEBI" id="CHEBI:49883"/>
        <note>4Fe-4S-S-AdoMet</note>
    </ligand>
</feature>
<keyword evidence="1 8" id="KW-0004">4Fe-4S</keyword>
<dbReference type="Gene3D" id="3.20.20.70">
    <property type="entry name" value="Aldolase class I"/>
    <property type="match status" value="1"/>
</dbReference>
<comment type="cofactor">
    <cofactor evidence="8">
        <name>Mg(2+)</name>
        <dbReference type="ChEBI" id="CHEBI:18420"/>
    </cofactor>
</comment>
<gene>
    <name evidence="8" type="primary">queE</name>
    <name evidence="10" type="ORF">REG_0389</name>
</gene>
<feature type="binding site" evidence="8">
    <location>
        <begin position="51"/>
        <end position="53"/>
    </location>
    <ligand>
        <name>substrate</name>
    </ligand>
</feature>
<feature type="binding site" evidence="8">
    <location>
        <position position="77"/>
    </location>
    <ligand>
        <name>[4Fe-4S] cluster</name>
        <dbReference type="ChEBI" id="CHEBI:49883"/>
        <note>4Fe-4S-S-AdoMet</note>
    </ligand>
</feature>
<name>E0WR21_9ENTR</name>
<dbReference type="eggNOG" id="COG0602">
    <property type="taxonomic scope" value="Bacteria"/>
</dbReference>
<dbReference type="SUPFAM" id="SSF102114">
    <property type="entry name" value="Radical SAM enzymes"/>
    <property type="match status" value="1"/>
</dbReference>
<dbReference type="NCBIfam" id="TIGR04322">
    <property type="entry name" value="rSAM_QueE_Ecoli"/>
    <property type="match status" value="1"/>
</dbReference>
<evidence type="ECO:0000313" key="11">
    <source>
        <dbReference type="Proteomes" id="UP000005726"/>
    </source>
</evidence>
<comment type="pathway">
    <text evidence="8">Purine metabolism; 7-cyano-7-deazaguanine biosynthesis.</text>
</comment>
<dbReference type="AlphaFoldDB" id="E0WR21"/>
<dbReference type="PANTHER" id="PTHR42836:SF1">
    <property type="entry name" value="7-CARBOXY-7-DEAZAGUANINE SYNTHASE"/>
    <property type="match status" value="1"/>
</dbReference>
<feature type="binding site" evidence="8">
    <location>
        <begin position="174"/>
        <end position="176"/>
    </location>
    <ligand>
        <name>S-adenosyl-L-methionine</name>
        <dbReference type="ChEBI" id="CHEBI:59789"/>
    </ligand>
</feature>
<feature type="binding site" evidence="8">
    <location>
        <position position="132"/>
    </location>
    <ligand>
        <name>S-adenosyl-L-methionine</name>
        <dbReference type="ChEBI" id="CHEBI:59789"/>
    </ligand>
</feature>
<comment type="caution">
    <text evidence="8">Lacks conserved residue(s) required for the propagation of feature annotation.</text>
</comment>
<dbReference type="InterPro" id="IPR024924">
    <property type="entry name" value="7-CO-7-deazaguanine_synth-like"/>
</dbReference>
<keyword evidence="5 8" id="KW-0408">Iron</keyword>
<keyword evidence="4 8" id="KW-0460">Magnesium</keyword>
<dbReference type="Pfam" id="PF04055">
    <property type="entry name" value="Radical_SAM"/>
    <property type="match status" value="1"/>
</dbReference>
<keyword evidence="6 8" id="KW-0411">Iron-sulfur</keyword>
<feature type="binding site" evidence="8">
    <location>
        <position position="66"/>
    </location>
    <ligand>
        <name>substrate</name>
    </ligand>
</feature>
<evidence type="ECO:0000313" key="10">
    <source>
        <dbReference type="EMBL" id="EFL92581.1"/>
    </source>
</evidence>
<sequence>MKFALGANKGVSQNMRGQFGEKITICNNHRSFLLLLEILMLYPINEIFQSLQGEGYFTNVPAIFIRLQGCPVACSWCDTKHTWDIKKDKEIDIQGITVKTVAKDTWSNANEQQLVAICKEKYQARHVVITGGEPCLYDLQPLTSLLEENGYRCQIETSGTHPVRCSTASWVTVSPKIGMKGGLKLLDQALQRADEIKHPVARERDIERLNNLLDKLNDGKKPVIALQPIRKTEKESEEATKLCIETCIKHNWRLSVQMHKYLKIR</sequence>
<evidence type="ECO:0000256" key="8">
    <source>
        <dbReference type="HAMAP-Rule" id="MF_00917"/>
    </source>
</evidence>
<reference evidence="10" key="1">
    <citation type="journal article" date="2009" name="Environ. Microbiol.">
        <title>Dynamics of genome evolution in facultative symbionts of aphids.</title>
        <authorList>
            <person name="Degnan P.H."/>
            <person name="Leonardo T.E."/>
            <person name="Cass B.N."/>
            <person name="Hurwitz B."/>
            <person name="Stern D."/>
            <person name="Gibbs R.A."/>
            <person name="Richards S."/>
            <person name="Moran N.A."/>
        </authorList>
    </citation>
    <scope>NUCLEOTIDE SEQUENCE [LARGE SCALE GENOMIC DNA]</scope>
    <source>
        <strain evidence="10">LSR1</strain>
    </source>
</reference>
<dbReference type="InterPro" id="IPR013785">
    <property type="entry name" value="Aldolase_TIM"/>
</dbReference>
<dbReference type="GO" id="GO:1904047">
    <property type="term" value="F:S-adenosyl-L-methionine binding"/>
    <property type="evidence" value="ECO:0007669"/>
    <property type="project" value="UniProtKB-UniRule"/>
</dbReference>
<dbReference type="PIRSF" id="PIRSF000370">
    <property type="entry name" value="QueE"/>
    <property type="match status" value="1"/>
</dbReference>
<comment type="similarity">
    <text evidence="8">Belongs to the radical SAM superfamily. 7-carboxy-7-deazaguanine synthase family.</text>
</comment>
<dbReference type="GO" id="GO:0051539">
    <property type="term" value="F:4 iron, 4 sulfur cluster binding"/>
    <property type="evidence" value="ECO:0007669"/>
    <property type="project" value="UniProtKB-UniRule"/>
</dbReference>
<dbReference type="EMBL" id="GL379589">
    <property type="protein sequence ID" value="EFL92581.1"/>
    <property type="molecule type" value="Genomic_DNA"/>
</dbReference>
<accession>E0WR21</accession>
<dbReference type="EC" id="4.3.99.3" evidence="8"/>
<keyword evidence="7 8" id="KW-0456">Lyase</keyword>
<evidence type="ECO:0000256" key="7">
    <source>
        <dbReference type="ARBA" id="ARBA00023239"/>
    </source>
</evidence>
<dbReference type="HAMAP" id="MF_00917">
    <property type="entry name" value="QueE"/>
    <property type="match status" value="1"/>
</dbReference>
<feature type="binding site" evidence="8">
    <location>
        <position position="130"/>
    </location>
    <ligand>
        <name>substrate</name>
    </ligand>
</feature>
<dbReference type="PROSITE" id="PS51918">
    <property type="entry name" value="RADICAL_SAM"/>
    <property type="match status" value="1"/>
</dbReference>
<comment type="function">
    <text evidence="8">Catalyzes the complex heterocyclic radical-mediated conversion of 6-carboxy-5,6,7,8-tetrahydropterin (CPH4) to 7-carboxy-7-deazaguanine (CDG), a step common to the biosynthetic pathways of all 7-deazapurine-containing compounds.</text>
</comment>
<evidence type="ECO:0000256" key="3">
    <source>
        <dbReference type="ARBA" id="ARBA00022723"/>
    </source>
</evidence>
<comment type="cofactor">
    <cofactor evidence="8">
        <name>[4Fe-4S] cluster</name>
        <dbReference type="ChEBI" id="CHEBI:49883"/>
    </cofactor>
    <text evidence="8">Binds 1 [4Fe-4S] cluster. The cluster is coordinated with 3 cysteines and an exchangeable S-adenosyl-L-methionine.</text>
</comment>
<evidence type="ECO:0000256" key="1">
    <source>
        <dbReference type="ARBA" id="ARBA00022485"/>
    </source>
</evidence>
<dbReference type="HOGENOM" id="CLU_066739_3_0_6"/>
<evidence type="ECO:0000256" key="2">
    <source>
        <dbReference type="ARBA" id="ARBA00022691"/>
    </source>
</evidence>
<comment type="catalytic activity">
    <reaction evidence="8">
        <text>6-carboxy-5,6,7,8-tetrahydropterin + H(+) = 7-carboxy-7-carbaguanine + NH4(+)</text>
        <dbReference type="Rhea" id="RHEA:27974"/>
        <dbReference type="ChEBI" id="CHEBI:15378"/>
        <dbReference type="ChEBI" id="CHEBI:28938"/>
        <dbReference type="ChEBI" id="CHEBI:61032"/>
        <dbReference type="ChEBI" id="CHEBI:61036"/>
        <dbReference type="EC" id="4.3.99.3"/>
    </reaction>
</comment>
<dbReference type="GO" id="GO:0000287">
    <property type="term" value="F:magnesium ion binding"/>
    <property type="evidence" value="ECO:0007669"/>
    <property type="project" value="UniProtKB-UniRule"/>
</dbReference>
<dbReference type="InterPro" id="IPR027609">
    <property type="entry name" value="rSAM_QueE_proteobac"/>
</dbReference>
<comment type="cofactor">
    <cofactor evidence="8">
        <name>S-adenosyl-L-methionine</name>
        <dbReference type="ChEBI" id="CHEBI:59789"/>
    </cofactor>
    <text evidence="8">Binds 1 S-adenosyl-L-methionine per subunit.</text>
</comment>
<dbReference type="InterPro" id="IPR058240">
    <property type="entry name" value="rSAM_sf"/>
</dbReference>
<feature type="binding site" evidence="8">
    <location>
        <begin position="76"/>
        <end position="78"/>
    </location>
    <ligand>
        <name>S-adenosyl-L-methionine</name>
        <dbReference type="ChEBI" id="CHEBI:59789"/>
    </ligand>
</feature>
<feature type="binding site" evidence="8">
    <location>
        <position position="70"/>
    </location>
    <ligand>
        <name>[4Fe-4S] cluster</name>
        <dbReference type="ChEBI" id="CHEBI:49883"/>
        <note>4Fe-4S-S-AdoMet</note>
    </ligand>
</feature>
<dbReference type="PANTHER" id="PTHR42836">
    <property type="entry name" value="7-CARBOXY-7-DEAZAGUANINE SYNTHASE"/>
    <property type="match status" value="1"/>
</dbReference>
<evidence type="ECO:0000259" key="9">
    <source>
        <dbReference type="PROSITE" id="PS51918"/>
    </source>
</evidence>
<comment type="subunit">
    <text evidence="8">Homodimer.</text>
</comment>
<evidence type="ECO:0000256" key="4">
    <source>
        <dbReference type="ARBA" id="ARBA00022842"/>
    </source>
</evidence>
<organism evidence="10 11">
    <name type="scientific">Candidatus Regiella insecticola LSR1</name>
    <dbReference type="NCBI Taxonomy" id="663321"/>
    <lineage>
        <taxon>Bacteria</taxon>
        <taxon>Pseudomonadati</taxon>
        <taxon>Pseudomonadota</taxon>
        <taxon>Gammaproteobacteria</taxon>
        <taxon>Enterobacterales</taxon>
        <taxon>Enterobacteriaceae</taxon>
        <taxon>aphid secondary symbionts</taxon>
        <taxon>Candidatus Regiella</taxon>
    </lineage>
</organism>
<dbReference type="GO" id="GO:0008616">
    <property type="term" value="P:tRNA queuosine(34) biosynthetic process"/>
    <property type="evidence" value="ECO:0007669"/>
    <property type="project" value="UniProtKB-UniRule"/>
</dbReference>
<dbReference type="STRING" id="663321.REG_0389"/>
<proteinExistence type="inferred from homology"/>
<evidence type="ECO:0000256" key="6">
    <source>
        <dbReference type="ARBA" id="ARBA00023014"/>
    </source>
</evidence>
<feature type="binding site" evidence="8">
    <location>
        <position position="79"/>
    </location>
    <ligand>
        <name>Mg(2+)</name>
        <dbReference type="ChEBI" id="CHEBI:18420"/>
    </ligand>
</feature>
<dbReference type="SFLD" id="SFLDS00029">
    <property type="entry name" value="Radical_SAM"/>
    <property type="match status" value="1"/>
</dbReference>
<keyword evidence="3 8" id="KW-0479">Metal-binding</keyword>
<dbReference type="Proteomes" id="UP000005726">
    <property type="component" value="Unassembled WGS sequence"/>
</dbReference>
<keyword evidence="8" id="KW-0671">Queuosine biosynthesis</keyword>
<protein>
    <recommendedName>
        <fullName evidence="8">7-carboxy-7-deazaguanine synthase</fullName>
        <shortName evidence="8">CDG synthase</shortName>
        <ecNumber evidence="8">4.3.99.3</ecNumber>
    </recommendedName>
    <alternativeName>
        <fullName evidence="8">Queuosine biosynthesis protein QueE</fullName>
    </alternativeName>
</protein>
<feature type="domain" description="Radical SAM core" evidence="9">
    <location>
        <begin position="57"/>
        <end position="265"/>
    </location>
</feature>
<dbReference type="UniPathway" id="UPA00391"/>
<keyword evidence="11" id="KW-1185">Reference proteome</keyword>
<keyword evidence="2 8" id="KW-0949">S-adenosyl-L-methionine</keyword>